<evidence type="ECO:0000256" key="2">
    <source>
        <dbReference type="ARBA" id="ARBA00022692"/>
    </source>
</evidence>
<dbReference type="PANTHER" id="PTHR21576">
    <property type="entry name" value="UNCHARACTERIZED NODULIN-LIKE PROTEIN"/>
    <property type="match status" value="1"/>
</dbReference>
<evidence type="ECO:0000256" key="3">
    <source>
        <dbReference type="ARBA" id="ARBA00022989"/>
    </source>
</evidence>
<feature type="transmembrane region" description="Helical" evidence="6">
    <location>
        <begin position="20"/>
        <end position="40"/>
    </location>
</feature>
<feature type="transmembrane region" description="Helical" evidence="6">
    <location>
        <begin position="46"/>
        <end position="68"/>
    </location>
</feature>
<feature type="compositionally biased region" description="Acidic residues" evidence="5">
    <location>
        <begin position="125"/>
        <end position="136"/>
    </location>
</feature>
<dbReference type="SUPFAM" id="SSF103473">
    <property type="entry name" value="MFS general substrate transporter"/>
    <property type="match status" value="1"/>
</dbReference>
<dbReference type="Gene3D" id="1.20.1250.20">
    <property type="entry name" value="MFS general substrate transporter like domains"/>
    <property type="match status" value="1"/>
</dbReference>
<dbReference type="STRING" id="98765.A0A2R6PFY7"/>
<sequence>MNSTAKSFPDGLRATTNGVVLSGFGLSAFLFSSIAHVVFPGDTSEFLLVLAIGTSLPMILGFFLVRAIPLPHSEGRRAVETGHDNDDDDDDGDAFSAISPAIFHRENNSHTHLLASHTHHHHNSDEEDSSDEELVEGPEFHHEASPSDYVVPGAANALALSPTRSTGDNRYRSRSAFSVPRRAMVTHKTHDGLPNIRDINNVGSICQALFAKGNPDFDDRKAAQWQATQVSTISITNCLGRILIGLTADFTKNKLRFPRSFCISLVALGFIISQVIVYSVDNVSELWKGSAVLGLAYGGLFGLFPTITIEWFGLPHFSENWGFVSFSPMIGGNVFSIAFGRNLDAHAPAEPSSGLNNTFTSTPQLTVRGGFPDSDTSHQCLLGRECYAGSLVMTIMACSVALALALYAGWRDYCEGRRLEIGSREPLEEVLWEDDET</sequence>
<keyword evidence="4 6" id="KW-0472">Membrane</keyword>
<organism evidence="8 9">
    <name type="scientific">Hermanssonia centrifuga</name>
    <dbReference type="NCBI Taxonomy" id="98765"/>
    <lineage>
        <taxon>Eukaryota</taxon>
        <taxon>Fungi</taxon>
        <taxon>Dikarya</taxon>
        <taxon>Basidiomycota</taxon>
        <taxon>Agaricomycotina</taxon>
        <taxon>Agaricomycetes</taxon>
        <taxon>Polyporales</taxon>
        <taxon>Meruliaceae</taxon>
        <taxon>Hermanssonia</taxon>
    </lineage>
</organism>
<dbReference type="InterPro" id="IPR036259">
    <property type="entry name" value="MFS_trans_sf"/>
</dbReference>
<dbReference type="EMBL" id="MLYV02000565">
    <property type="protein sequence ID" value="PSR83158.1"/>
    <property type="molecule type" value="Genomic_DNA"/>
</dbReference>
<dbReference type="PANTHER" id="PTHR21576:SF160">
    <property type="entry name" value="NODULIN-LIKE DOMAIN-CONTAINING PROTEIN"/>
    <property type="match status" value="1"/>
</dbReference>
<evidence type="ECO:0000313" key="9">
    <source>
        <dbReference type="Proteomes" id="UP000186601"/>
    </source>
</evidence>
<evidence type="ECO:0000256" key="5">
    <source>
        <dbReference type="SAM" id="MobiDB-lite"/>
    </source>
</evidence>
<keyword evidence="9" id="KW-1185">Reference proteome</keyword>
<gene>
    <name evidence="8" type="ORF">PHLCEN_2v4926</name>
    <name evidence="7" type="ORF">PHLCEN_2v5807</name>
</gene>
<evidence type="ECO:0000256" key="1">
    <source>
        <dbReference type="ARBA" id="ARBA00004141"/>
    </source>
</evidence>
<feature type="transmembrane region" description="Helical" evidence="6">
    <location>
        <begin position="261"/>
        <end position="280"/>
    </location>
</feature>
<dbReference type="AlphaFoldDB" id="A0A2R6PFY7"/>
<comment type="subcellular location">
    <subcellularLocation>
        <location evidence="1">Membrane</location>
        <topology evidence="1">Multi-pass membrane protein</topology>
    </subcellularLocation>
</comment>
<dbReference type="EMBL" id="MLYV02000498">
    <property type="protein sequence ID" value="PSR90364.1"/>
    <property type="molecule type" value="Genomic_DNA"/>
</dbReference>
<evidence type="ECO:0000256" key="4">
    <source>
        <dbReference type="ARBA" id="ARBA00023136"/>
    </source>
</evidence>
<evidence type="ECO:0000313" key="7">
    <source>
        <dbReference type="EMBL" id="PSR83158.1"/>
    </source>
</evidence>
<feature type="transmembrane region" description="Helical" evidence="6">
    <location>
        <begin position="292"/>
        <end position="314"/>
    </location>
</feature>
<comment type="caution">
    <text evidence="8">The sequence shown here is derived from an EMBL/GenBank/DDBJ whole genome shotgun (WGS) entry which is preliminary data.</text>
</comment>
<evidence type="ECO:0000256" key="6">
    <source>
        <dbReference type="SAM" id="Phobius"/>
    </source>
</evidence>
<proteinExistence type="predicted"/>
<dbReference type="Proteomes" id="UP000186601">
    <property type="component" value="Unassembled WGS sequence"/>
</dbReference>
<keyword evidence="3 6" id="KW-1133">Transmembrane helix</keyword>
<name>A0A2R6PFY7_9APHY</name>
<dbReference type="GO" id="GO:0000329">
    <property type="term" value="C:fungal-type vacuole membrane"/>
    <property type="evidence" value="ECO:0007669"/>
    <property type="project" value="TreeGrafter"/>
</dbReference>
<protein>
    <submittedName>
        <fullName evidence="8">Uncharacterized protein</fullName>
    </submittedName>
</protein>
<feature type="region of interest" description="Disordered" evidence="5">
    <location>
        <begin position="116"/>
        <end position="148"/>
    </location>
</feature>
<feature type="transmembrane region" description="Helical" evidence="6">
    <location>
        <begin position="387"/>
        <end position="410"/>
    </location>
</feature>
<keyword evidence="2 6" id="KW-0812">Transmembrane</keyword>
<dbReference type="OrthoDB" id="410267at2759"/>
<evidence type="ECO:0000313" key="8">
    <source>
        <dbReference type="EMBL" id="PSR90364.1"/>
    </source>
</evidence>
<accession>A0A2R6PFY7</accession>
<feature type="transmembrane region" description="Helical" evidence="6">
    <location>
        <begin position="321"/>
        <end position="339"/>
    </location>
</feature>
<reference evidence="8 9" key="1">
    <citation type="submission" date="2018-02" db="EMBL/GenBank/DDBJ databases">
        <title>Genome sequence of the basidiomycete white-rot fungus Phlebia centrifuga.</title>
        <authorList>
            <person name="Granchi Z."/>
            <person name="Peng M."/>
            <person name="de Vries R.P."/>
            <person name="Hilden K."/>
            <person name="Makela M.R."/>
            <person name="Grigoriev I."/>
            <person name="Riley R."/>
        </authorList>
    </citation>
    <scope>NUCLEOTIDE SEQUENCE [LARGE SCALE GENOMIC DNA]</scope>
    <source>
        <strain evidence="8 9">FBCC195</strain>
    </source>
</reference>